<dbReference type="SUPFAM" id="SSF56935">
    <property type="entry name" value="Porins"/>
    <property type="match status" value="1"/>
</dbReference>
<proteinExistence type="inferred from homology"/>
<evidence type="ECO:0000256" key="9">
    <source>
        <dbReference type="ARBA" id="ARBA00023237"/>
    </source>
</evidence>
<evidence type="ECO:0008006" key="17">
    <source>
        <dbReference type="Google" id="ProtNLM"/>
    </source>
</evidence>
<evidence type="ECO:0000256" key="2">
    <source>
        <dbReference type="ARBA" id="ARBA00022448"/>
    </source>
</evidence>
<keyword evidence="7 10" id="KW-0472">Membrane</keyword>
<feature type="domain" description="TonB-dependent receptor-like beta-barrel" evidence="13">
    <location>
        <begin position="256"/>
        <end position="713"/>
    </location>
</feature>
<dbReference type="InterPro" id="IPR012910">
    <property type="entry name" value="Plug_dom"/>
</dbReference>
<keyword evidence="2 10" id="KW-0813">Transport</keyword>
<dbReference type="InterPro" id="IPR000531">
    <property type="entry name" value="Beta-barrel_TonB"/>
</dbReference>
<keyword evidence="8" id="KW-0675">Receptor</keyword>
<evidence type="ECO:0000256" key="12">
    <source>
        <dbReference type="SAM" id="SignalP"/>
    </source>
</evidence>
<gene>
    <name evidence="15" type="ORF">BC349_08520</name>
</gene>
<dbReference type="Pfam" id="PF07715">
    <property type="entry name" value="Plug"/>
    <property type="match status" value="1"/>
</dbReference>
<organism evidence="15 16">
    <name type="scientific">Flavihumibacter stibioxidans</name>
    <dbReference type="NCBI Taxonomy" id="1834163"/>
    <lineage>
        <taxon>Bacteria</taxon>
        <taxon>Pseudomonadati</taxon>
        <taxon>Bacteroidota</taxon>
        <taxon>Chitinophagia</taxon>
        <taxon>Chitinophagales</taxon>
        <taxon>Chitinophagaceae</taxon>
        <taxon>Flavihumibacter</taxon>
    </lineage>
</organism>
<evidence type="ECO:0000259" key="13">
    <source>
        <dbReference type="Pfam" id="PF00593"/>
    </source>
</evidence>
<accession>A0ABR7M802</accession>
<evidence type="ECO:0000256" key="10">
    <source>
        <dbReference type="PROSITE-ProRule" id="PRU01360"/>
    </source>
</evidence>
<dbReference type="Gene3D" id="2.40.170.20">
    <property type="entry name" value="TonB-dependent receptor, beta-barrel domain"/>
    <property type="match status" value="1"/>
</dbReference>
<feature type="domain" description="TonB-dependent receptor plug" evidence="14">
    <location>
        <begin position="83"/>
        <end position="172"/>
    </location>
</feature>
<dbReference type="PANTHER" id="PTHR30069">
    <property type="entry name" value="TONB-DEPENDENT OUTER MEMBRANE RECEPTOR"/>
    <property type="match status" value="1"/>
</dbReference>
<dbReference type="EMBL" id="MBUA01000012">
    <property type="protein sequence ID" value="MBC6491072.1"/>
    <property type="molecule type" value="Genomic_DNA"/>
</dbReference>
<keyword evidence="16" id="KW-1185">Reference proteome</keyword>
<evidence type="ECO:0000256" key="4">
    <source>
        <dbReference type="ARBA" id="ARBA00022692"/>
    </source>
</evidence>
<keyword evidence="5 12" id="KW-0732">Signal</keyword>
<dbReference type="InterPro" id="IPR036942">
    <property type="entry name" value="Beta-barrel_TonB_sf"/>
</dbReference>
<protein>
    <recommendedName>
        <fullName evidence="17">TonB-dependent receptor</fullName>
    </recommendedName>
</protein>
<name>A0ABR7M802_9BACT</name>
<evidence type="ECO:0000256" key="6">
    <source>
        <dbReference type="ARBA" id="ARBA00023077"/>
    </source>
</evidence>
<evidence type="ECO:0000313" key="16">
    <source>
        <dbReference type="Proteomes" id="UP000765802"/>
    </source>
</evidence>
<dbReference type="InterPro" id="IPR037066">
    <property type="entry name" value="Plug_dom_sf"/>
</dbReference>
<evidence type="ECO:0000256" key="11">
    <source>
        <dbReference type="RuleBase" id="RU003357"/>
    </source>
</evidence>
<dbReference type="Proteomes" id="UP000765802">
    <property type="component" value="Unassembled WGS sequence"/>
</dbReference>
<reference evidence="15 16" key="1">
    <citation type="submission" date="2016-07" db="EMBL/GenBank/DDBJ databases">
        <title>Genome analysis of Flavihumibacter stibioxidans YS-17.</title>
        <authorList>
            <person name="Shi K."/>
            <person name="Han Y."/>
            <person name="Wang G."/>
        </authorList>
    </citation>
    <scope>NUCLEOTIDE SEQUENCE [LARGE SCALE GENOMIC DNA]</scope>
    <source>
        <strain evidence="15 16">YS-17</strain>
    </source>
</reference>
<dbReference type="PROSITE" id="PS52016">
    <property type="entry name" value="TONB_DEPENDENT_REC_3"/>
    <property type="match status" value="1"/>
</dbReference>
<keyword evidence="6 11" id="KW-0798">TonB box</keyword>
<comment type="caution">
    <text evidence="15">The sequence shown here is derived from an EMBL/GenBank/DDBJ whole genome shotgun (WGS) entry which is preliminary data.</text>
</comment>
<evidence type="ECO:0000313" key="15">
    <source>
        <dbReference type="EMBL" id="MBC6491072.1"/>
    </source>
</evidence>
<evidence type="ECO:0000256" key="8">
    <source>
        <dbReference type="ARBA" id="ARBA00023170"/>
    </source>
</evidence>
<comment type="subcellular location">
    <subcellularLocation>
        <location evidence="1 10">Cell outer membrane</location>
        <topology evidence="1 10">Multi-pass membrane protein</topology>
    </subcellularLocation>
</comment>
<evidence type="ECO:0000259" key="14">
    <source>
        <dbReference type="Pfam" id="PF07715"/>
    </source>
</evidence>
<evidence type="ECO:0000256" key="5">
    <source>
        <dbReference type="ARBA" id="ARBA00022729"/>
    </source>
</evidence>
<dbReference type="Pfam" id="PF00593">
    <property type="entry name" value="TonB_dep_Rec_b-barrel"/>
    <property type="match status" value="1"/>
</dbReference>
<keyword evidence="9 10" id="KW-0998">Cell outer membrane</keyword>
<feature type="chain" id="PRO_5046739544" description="TonB-dependent receptor" evidence="12">
    <location>
        <begin position="24"/>
        <end position="748"/>
    </location>
</feature>
<dbReference type="InterPro" id="IPR039426">
    <property type="entry name" value="TonB-dep_rcpt-like"/>
</dbReference>
<evidence type="ECO:0000256" key="3">
    <source>
        <dbReference type="ARBA" id="ARBA00022452"/>
    </source>
</evidence>
<evidence type="ECO:0000256" key="7">
    <source>
        <dbReference type="ARBA" id="ARBA00023136"/>
    </source>
</evidence>
<keyword evidence="3 10" id="KW-1134">Transmembrane beta strand</keyword>
<dbReference type="Gene3D" id="2.170.130.10">
    <property type="entry name" value="TonB-dependent receptor, plug domain"/>
    <property type="match status" value="1"/>
</dbReference>
<keyword evidence="4 10" id="KW-0812">Transmembrane</keyword>
<dbReference type="PANTHER" id="PTHR30069:SF29">
    <property type="entry name" value="HEMOGLOBIN AND HEMOGLOBIN-HAPTOGLOBIN-BINDING PROTEIN 1-RELATED"/>
    <property type="match status" value="1"/>
</dbReference>
<comment type="similarity">
    <text evidence="10 11">Belongs to the TonB-dependent receptor family.</text>
</comment>
<sequence>MKKTSTYLTIISAMLALYLPALAQVKGRHLPDSIRIHALDSILIIANQQRSQMLTLAPVKGTYIYSGKKTEILHVSAMDANKVDNNPRQLFAKVPGVYVYENDGSGNQVNIATRGLTAHRSWEMNVRLNDVMTNSDLYGYPASHFNAPTESIDRIEIVRGSGALQYGGQFGGMVNYITKEADSTRKFSFESSNSTGSYGLLSTFNAIGGKIKKLSYYSYINYRQSNGYRDNSEYDYLAAHAHVQYEFNKRLKLRMEYNFMEYVNHLNGGLTDAQFRENPRQSTRSRNYYSPSIHVPSLHLDYSISRNTTLNLISSAILGSRNSVQFIALSTVPDTINATTGNYNHRQVDIDHYNSYANEARIKHHYHWLGNKQTIVAGIRYINNNLIRKQMGKGTTGSDYDLRLTDPVWGRDLGFRTSNISFFAENLLQVHPKLTFTTGLRYENGRTKMNGSIRNFNPADIPVTIAHKFFLLGAGIQYELNNTIQVFANWSQAYRPVLFADVIPATTLNKIDPGIRDAFGSNAELGIRGTAGNRFRFDLTFFSLQYKHRTGNIALTDESGNTYLYKTNTGNSLSQGIEFYGEAILLGHLNTGSGRPDAKRGIRLSVFTSTAIIHARYTKGTIVAGRSNLDVKGNRIEAAPPLISRNGLQGRYGKISGLIQYSYTSSSYADPLNTAEPNASGTIGKVPAYHLFDLNLSYRITSAVTARFMLNNIFNKQYFTERPAFFPGPGGLYPADGRSLIFSVGIKL</sequence>
<evidence type="ECO:0000256" key="1">
    <source>
        <dbReference type="ARBA" id="ARBA00004571"/>
    </source>
</evidence>
<feature type="signal peptide" evidence="12">
    <location>
        <begin position="1"/>
        <end position="23"/>
    </location>
</feature>
<dbReference type="RefSeq" id="WP_187256398.1">
    <property type="nucleotide sequence ID" value="NZ_JBHULF010000014.1"/>
</dbReference>